<evidence type="ECO:0000313" key="1">
    <source>
        <dbReference type="EMBL" id="RIA22642.1"/>
    </source>
</evidence>
<comment type="caution">
    <text evidence="1">The sequence shown here is derived from an EMBL/GenBank/DDBJ whole genome shotgun (WGS) entry which is preliminary data.</text>
</comment>
<organism evidence="1 2">
    <name type="scientific">Ectopseudomonas oleovorans</name>
    <name type="common">Pseudomonas oleovorans</name>
    <dbReference type="NCBI Taxonomy" id="301"/>
    <lineage>
        <taxon>Bacteria</taxon>
        <taxon>Pseudomonadati</taxon>
        <taxon>Pseudomonadota</taxon>
        <taxon>Gammaproteobacteria</taxon>
        <taxon>Pseudomonadales</taxon>
        <taxon>Pseudomonadaceae</taxon>
        <taxon>Ectopseudomonas</taxon>
    </lineage>
</organism>
<name>A0A397MC93_ECTOL</name>
<gene>
    <name evidence="1" type="ORF">DFO61_3332</name>
</gene>
<dbReference type="EMBL" id="QXDA01000004">
    <property type="protein sequence ID" value="RIA22642.1"/>
    <property type="molecule type" value="Genomic_DNA"/>
</dbReference>
<dbReference type="AlphaFoldDB" id="A0A397MC93"/>
<proteinExistence type="predicted"/>
<reference evidence="1 2" key="1">
    <citation type="submission" date="2018-08" db="EMBL/GenBank/DDBJ databases">
        <title>Genome sequencing of rice bacterial endophytes.</title>
        <authorList>
            <person name="Venturi V."/>
        </authorList>
    </citation>
    <scope>NUCLEOTIDE SEQUENCE [LARGE SCALE GENOMIC DNA]</scope>
    <source>
        <strain evidence="1 2">E1205</strain>
    </source>
</reference>
<accession>A0A397MC93</accession>
<dbReference type="Proteomes" id="UP000265836">
    <property type="component" value="Unassembled WGS sequence"/>
</dbReference>
<dbReference type="RefSeq" id="WP_170965220.1">
    <property type="nucleotide sequence ID" value="NZ_QXDA01000004.1"/>
</dbReference>
<protein>
    <submittedName>
        <fullName evidence="1">Uncharacterized protein</fullName>
    </submittedName>
</protein>
<sequence>MSPDAPLRPRQYAAQIVALKSKDERRAALEQVPEHLRELVRTQVEIAWNHPQRKD</sequence>
<evidence type="ECO:0000313" key="2">
    <source>
        <dbReference type="Proteomes" id="UP000265836"/>
    </source>
</evidence>